<protein>
    <submittedName>
        <fullName evidence="1">Rnf217 protein</fullName>
    </submittedName>
</protein>
<name>A0A812J5J5_SYMPI</name>
<comment type="caution">
    <text evidence="1">The sequence shown here is derived from an EMBL/GenBank/DDBJ whole genome shotgun (WGS) entry which is preliminary data.</text>
</comment>
<evidence type="ECO:0000313" key="2">
    <source>
        <dbReference type="Proteomes" id="UP000649617"/>
    </source>
</evidence>
<proteinExistence type="predicted"/>
<dbReference type="OrthoDB" id="441924at2759"/>
<evidence type="ECO:0000313" key="1">
    <source>
        <dbReference type="EMBL" id="CAE7199989.1"/>
    </source>
</evidence>
<keyword evidence="2" id="KW-1185">Reference proteome</keyword>
<feature type="non-terminal residue" evidence="1">
    <location>
        <position position="1"/>
    </location>
</feature>
<reference evidence="1" key="1">
    <citation type="submission" date="2021-02" db="EMBL/GenBank/DDBJ databases">
        <authorList>
            <person name="Dougan E. K."/>
            <person name="Rhodes N."/>
            <person name="Thang M."/>
            <person name="Chan C."/>
        </authorList>
    </citation>
    <scope>NUCLEOTIDE SEQUENCE</scope>
</reference>
<dbReference type="EMBL" id="CAJNIZ010001814">
    <property type="protein sequence ID" value="CAE7199989.1"/>
    <property type="molecule type" value="Genomic_DNA"/>
</dbReference>
<dbReference type="Proteomes" id="UP000649617">
    <property type="component" value="Unassembled WGS sequence"/>
</dbReference>
<accession>A0A812J5J5</accession>
<gene>
    <name evidence="1" type="primary">rnf217</name>
    <name evidence="1" type="ORF">SPIL2461_LOCUS1763</name>
</gene>
<organism evidence="1 2">
    <name type="scientific">Symbiodinium pilosum</name>
    <name type="common">Dinoflagellate</name>
    <dbReference type="NCBI Taxonomy" id="2952"/>
    <lineage>
        <taxon>Eukaryota</taxon>
        <taxon>Sar</taxon>
        <taxon>Alveolata</taxon>
        <taxon>Dinophyceae</taxon>
        <taxon>Suessiales</taxon>
        <taxon>Symbiodiniaceae</taxon>
        <taxon>Symbiodinium</taxon>
    </lineage>
</organism>
<sequence>MLALRALRRGSFRTPGVPLRSWDGSRQLGRDHGRTASALPGWRDSSWPFQGWADCYIAFNDPPGELLHIILTLVRARLLEVDRLVSVAGSMTALNFLTALNPGHIHFFDMNPCAIQWGRMLCELILLSDTPQEFVSRLFARNVAEFEHHAGKLTVLNQDRYLMWPASAALRNSTQRFLSHEAAAVYSQILRSYQDGAVLSGWHTPRIVPCEDRRQLSHATRSGLGSQGRLPSDGVASFQYGEGWLGSSWLYSEVRRKLRETSVTWASCVDFPVAEPEDLLPRAALEQSVKPPITLLFVMDMFSSEFASAWSEDRALRTGMRGNERMVDGKVLIRIVNPRLGIKQHFSLNLMRMAQHAGRLLVAQTITAQKSQLLQ</sequence>
<dbReference type="AlphaFoldDB" id="A0A812J5J5"/>